<accession>A0A1F6BPU3</accession>
<dbReference type="Pfam" id="PF19590">
    <property type="entry name" value="TrbL_3"/>
    <property type="match status" value="1"/>
</dbReference>
<evidence type="ECO:0000313" key="3">
    <source>
        <dbReference type="EMBL" id="OGG38888.1"/>
    </source>
</evidence>
<name>A0A1F6BPU3_9BACT</name>
<dbReference type="EMBL" id="MFKJ01000011">
    <property type="protein sequence ID" value="OGG38888.1"/>
    <property type="molecule type" value="Genomic_DNA"/>
</dbReference>
<feature type="transmembrane region" description="Helical" evidence="2">
    <location>
        <begin position="93"/>
        <end position="113"/>
    </location>
</feature>
<organism evidence="3 4">
    <name type="scientific">Candidatus Jorgensenbacteria bacterium RIFCSPHIGHO2_02_FULL_45_20</name>
    <dbReference type="NCBI Taxonomy" id="1798470"/>
    <lineage>
        <taxon>Bacteria</taxon>
        <taxon>Candidatus Joergenseniibacteriota</taxon>
    </lineage>
</organism>
<dbReference type="STRING" id="1798470.A3D55_02720"/>
<feature type="transmembrane region" description="Helical" evidence="2">
    <location>
        <begin position="7"/>
        <end position="24"/>
    </location>
</feature>
<feature type="transmembrane region" description="Helical" evidence="2">
    <location>
        <begin position="327"/>
        <end position="351"/>
    </location>
</feature>
<reference evidence="3 4" key="1">
    <citation type="journal article" date="2016" name="Nat. Commun.">
        <title>Thousands of microbial genomes shed light on interconnected biogeochemical processes in an aquifer system.</title>
        <authorList>
            <person name="Anantharaman K."/>
            <person name="Brown C.T."/>
            <person name="Hug L.A."/>
            <person name="Sharon I."/>
            <person name="Castelle C.J."/>
            <person name="Probst A.J."/>
            <person name="Thomas B.C."/>
            <person name="Singh A."/>
            <person name="Wilkins M.J."/>
            <person name="Karaoz U."/>
            <person name="Brodie E.L."/>
            <person name="Williams K.H."/>
            <person name="Hubbard S.S."/>
            <person name="Banfield J.F."/>
        </authorList>
    </citation>
    <scope>NUCLEOTIDE SEQUENCE [LARGE SCALE GENOMIC DNA]</scope>
</reference>
<keyword evidence="2" id="KW-0812">Transmembrane</keyword>
<feature type="transmembrane region" description="Helical" evidence="2">
    <location>
        <begin position="258"/>
        <end position="275"/>
    </location>
</feature>
<feature type="transmembrane region" description="Helical" evidence="2">
    <location>
        <begin position="30"/>
        <end position="50"/>
    </location>
</feature>
<feature type="region of interest" description="Disordered" evidence="1">
    <location>
        <begin position="467"/>
        <end position="486"/>
    </location>
</feature>
<keyword evidence="2" id="KW-0472">Membrane</keyword>
<gene>
    <name evidence="3" type="ORF">A3D55_02720</name>
</gene>
<dbReference type="AlphaFoldDB" id="A0A1F6BPU3"/>
<protein>
    <submittedName>
        <fullName evidence="3">Uncharacterized protein</fullName>
    </submittedName>
</protein>
<feature type="transmembrane region" description="Helical" evidence="2">
    <location>
        <begin position="57"/>
        <end position="73"/>
    </location>
</feature>
<feature type="transmembrane region" description="Helical" evidence="2">
    <location>
        <begin position="228"/>
        <end position="251"/>
    </location>
</feature>
<proteinExistence type="predicted"/>
<dbReference type="Proteomes" id="UP000178825">
    <property type="component" value="Unassembled WGS sequence"/>
</dbReference>
<feature type="compositionally biased region" description="Basic and acidic residues" evidence="1">
    <location>
        <begin position="467"/>
        <end position="478"/>
    </location>
</feature>
<feature type="transmembrane region" description="Helical" evidence="2">
    <location>
        <begin position="125"/>
        <end position="145"/>
    </location>
</feature>
<evidence type="ECO:0000256" key="1">
    <source>
        <dbReference type="SAM" id="MobiDB-lite"/>
    </source>
</evidence>
<evidence type="ECO:0000256" key="2">
    <source>
        <dbReference type="SAM" id="Phobius"/>
    </source>
</evidence>
<comment type="caution">
    <text evidence="3">The sequence shown here is derived from an EMBL/GenBank/DDBJ whole genome shotgun (WGS) entry which is preliminary data.</text>
</comment>
<feature type="transmembrane region" description="Helical" evidence="2">
    <location>
        <begin position="287"/>
        <end position="307"/>
    </location>
</feature>
<sequence>MATRLKIKNLLIAASVVSVVFFAVPEPVRALAFLGPMAVTIVAYVILYLLQYLGSMLFSLAGYLVSIALNFNFQILNSSNIVVSVGWEITRDIANLGFVLVIIFIALATIVRYQDYGAKKLLPKLIAAAVIVNFSLTIAGTFIGFSHVVTRYFLSAVVESGASSGTRVGVPLSDSGLLSTEFTRTLSGAFDPQALFTEPTEPEPIDPDAEAGAFTKFGTRALLGVTSLFFIVIFIFIASFVLLAFALMLVIRYVTLSFLLILAPLTWLFWVIPSLSKQFGRWWDKFISWTFFAPAVSFFFYLALVSIKQVSSGAAAVSTSQFFKDGFMAAIMQQGVRMVILIGLLIGGLIAAQEMSITGAEAAKKMVNDRYNKTRKWAWDKTKSGAARAATAPLRSDKGQEAIKRLKAAGAKGFNFNNVPFIKGTKFAQALNKFSPGATQSITRGLGINALGGALGRAVEKQTAEYQKRKSELSKESVNKQSEGYANDDDVGKAARVANISEAGISIAKELLAADLEIKRATNALNSANTPAEIASARERLGKASGGKRELLGKRNRFENAISTLPPGVRAGLTGGVPMSRRGVVTTYIEQKRAGVPATVFNIANLSTKENGLVTYRNKKARRYIATVKDTKTGKRRIEYWAKDDAK</sequence>
<keyword evidence="2" id="KW-1133">Transmembrane helix</keyword>
<dbReference type="InterPro" id="IPR045782">
    <property type="entry name" value="TrbL_3"/>
</dbReference>
<evidence type="ECO:0000313" key="4">
    <source>
        <dbReference type="Proteomes" id="UP000178825"/>
    </source>
</evidence>